<comment type="caution">
    <text evidence="2">The sequence shown here is derived from an EMBL/GenBank/DDBJ whole genome shotgun (WGS) entry which is preliminary data.</text>
</comment>
<evidence type="ECO:0000313" key="2">
    <source>
        <dbReference type="EMBL" id="GFN01384.1"/>
    </source>
</evidence>
<protein>
    <submittedName>
        <fullName evidence="2">Uncharacterized protein</fullName>
    </submittedName>
</protein>
<dbReference type="Proteomes" id="UP000498980">
    <property type="component" value="Unassembled WGS sequence"/>
</dbReference>
<name>A0A7J0CHH3_9ACTN</name>
<sequence>MVTTRETGPDLGKQEKPTRTSATPFAPSFAPLFASSCAPPLRPGASGRDGRAGGAGSRRNAAGRAGRRERWSGPLTTADSPAPAW</sequence>
<keyword evidence="3" id="KW-1185">Reference proteome</keyword>
<gene>
    <name evidence="2" type="ORF">Sfulv_61940</name>
</gene>
<dbReference type="EMBL" id="BLWC01000001">
    <property type="protein sequence ID" value="GFN01384.1"/>
    <property type="molecule type" value="Genomic_DNA"/>
</dbReference>
<feature type="region of interest" description="Disordered" evidence="1">
    <location>
        <begin position="1"/>
        <end position="85"/>
    </location>
</feature>
<dbReference type="AlphaFoldDB" id="A0A7J0CHH3"/>
<organism evidence="2 3">
    <name type="scientific">Streptomyces fulvorobeus</name>
    <dbReference type="NCBI Taxonomy" id="284028"/>
    <lineage>
        <taxon>Bacteria</taxon>
        <taxon>Bacillati</taxon>
        <taxon>Actinomycetota</taxon>
        <taxon>Actinomycetes</taxon>
        <taxon>Kitasatosporales</taxon>
        <taxon>Streptomycetaceae</taxon>
        <taxon>Streptomyces</taxon>
    </lineage>
</organism>
<proteinExistence type="predicted"/>
<evidence type="ECO:0000256" key="1">
    <source>
        <dbReference type="SAM" id="MobiDB-lite"/>
    </source>
</evidence>
<evidence type="ECO:0000313" key="3">
    <source>
        <dbReference type="Proteomes" id="UP000498980"/>
    </source>
</evidence>
<reference evidence="2 3" key="1">
    <citation type="submission" date="2020-05" db="EMBL/GenBank/DDBJ databases">
        <title>Whole genome shotgun sequence of Streptomyces fulvorobeus NBRC 15897.</title>
        <authorList>
            <person name="Komaki H."/>
            <person name="Tamura T."/>
        </authorList>
    </citation>
    <scope>NUCLEOTIDE SEQUENCE [LARGE SCALE GENOMIC DNA]</scope>
    <source>
        <strain evidence="2 3">NBRC 15897</strain>
    </source>
</reference>
<accession>A0A7J0CHH3</accession>